<gene>
    <name evidence="2" type="ORF">F5878DRAFT_667062</name>
</gene>
<feature type="compositionally biased region" description="Low complexity" evidence="1">
    <location>
        <begin position="556"/>
        <end position="579"/>
    </location>
</feature>
<feature type="compositionally biased region" description="Low complexity" evidence="1">
    <location>
        <begin position="764"/>
        <end position="777"/>
    </location>
</feature>
<organism evidence="2 3">
    <name type="scientific">Lentinula raphanica</name>
    <dbReference type="NCBI Taxonomy" id="153919"/>
    <lineage>
        <taxon>Eukaryota</taxon>
        <taxon>Fungi</taxon>
        <taxon>Dikarya</taxon>
        <taxon>Basidiomycota</taxon>
        <taxon>Agaricomycotina</taxon>
        <taxon>Agaricomycetes</taxon>
        <taxon>Agaricomycetidae</taxon>
        <taxon>Agaricales</taxon>
        <taxon>Marasmiineae</taxon>
        <taxon>Omphalotaceae</taxon>
        <taxon>Lentinula</taxon>
    </lineage>
</organism>
<feature type="compositionally biased region" description="Acidic residues" evidence="1">
    <location>
        <begin position="485"/>
        <end position="496"/>
    </location>
</feature>
<dbReference type="AlphaFoldDB" id="A0AA38NWM8"/>
<feature type="compositionally biased region" description="Basic residues" evidence="1">
    <location>
        <begin position="508"/>
        <end position="522"/>
    </location>
</feature>
<dbReference type="InterPro" id="IPR008266">
    <property type="entry name" value="Tyr_kinase_AS"/>
</dbReference>
<name>A0AA38NWM8_9AGAR</name>
<feature type="region of interest" description="Disordered" evidence="1">
    <location>
        <begin position="629"/>
        <end position="653"/>
    </location>
</feature>
<dbReference type="EMBL" id="MU807166">
    <property type="protein sequence ID" value="KAJ3831906.1"/>
    <property type="molecule type" value="Genomic_DNA"/>
</dbReference>
<dbReference type="InterPro" id="IPR011009">
    <property type="entry name" value="Kinase-like_dom_sf"/>
</dbReference>
<evidence type="ECO:0000256" key="1">
    <source>
        <dbReference type="SAM" id="MobiDB-lite"/>
    </source>
</evidence>
<dbReference type="PROSITE" id="PS00109">
    <property type="entry name" value="PROTEIN_KINASE_TYR"/>
    <property type="match status" value="1"/>
</dbReference>
<proteinExistence type="predicted"/>
<feature type="region of interest" description="Disordered" evidence="1">
    <location>
        <begin position="449"/>
        <end position="585"/>
    </location>
</feature>
<dbReference type="Proteomes" id="UP001163846">
    <property type="component" value="Unassembled WGS sequence"/>
</dbReference>
<keyword evidence="3" id="KW-1185">Reference proteome</keyword>
<reference evidence="2" key="1">
    <citation type="submission" date="2022-08" db="EMBL/GenBank/DDBJ databases">
        <authorList>
            <consortium name="DOE Joint Genome Institute"/>
            <person name="Min B."/>
            <person name="Riley R."/>
            <person name="Sierra-Patev S."/>
            <person name="Naranjo-Ortiz M."/>
            <person name="Looney B."/>
            <person name="Konkel Z."/>
            <person name="Slot J.C."/>
            <person name="Sakamoto Y."/>
            <person name="Steenwyk J.L."/>
            <person name="Rokas A."/>
            <person name="Carro J."/>
            <person name="Camarero S."/>
            <person name="Ferreira P."/>
            <person name="Molpeceres G."/>
            <person name="Ruiz-Duenas F.J."/>
            <person name="Serrano A."/>
            <person name="Henrissat B."/>
            <person name="Drula E."/>
            <person name="Hughes K.W."/>
            <person name="Mata J.L."/>
            <person name="Ishikawa N.K."/>
            <person name="Vargas-Isla R."/>
            <person name="Ushijima S."/>
            <person name="Smith C.A."/>
            <person name="Ahrendt S."/>
            <person name="Andreopoulos W."/>
            <person name="He G."/>
            <person name="Labutti K."/>
            <person name="Lipzen A."/>
            <person name="Ng V."/>
            <person name="Sandor L."/>
            <person name="Barry K."/>
            <person name="Martinez A.T."/>
            <person name="Xiao Y."/>
            <person name="Gibbons J.G."/>
            <person name="Terashima K."/>
            <person name="Hibbett D.S."/>
            <person name="Grigoriev I.V."/>
        </authorList>
    </citation>
    <scope>NUCLEOTIDE SEQUENCE</scope>
    <source>
        <strain evidence="2">TFB9207</strain>
    </source>
</reference>
<feature type="compositionally biased region" description="Low complexity" evidence="1">
    <location>
        <begin position="630"/>
        <end position="647"/>
    </location>
</feature>
<protein>
    <submittedName>
        <fullName evidence="2">Uncharacterized protein</fullName>
    </submittedName>
</protein>
<feature type="compositionally biased region" description="Pro residues" evidence="1">
    <location>
        <begin position="527"/>
        <end position="537"/>
    </location>
</feature>
<accession>A0AA38NWM8</accession>
<dbReference type="SUPFAM" id="SSF56112">
    <property type="entry name" value="Protein kinase-like (PK-like)"/>
    <property type="match status" value="1"/>
</dbReference>
<dbReference type="GO" id="GO:0004672">
    <property type="term" value="F:protein kinase activity"/>
    <property type="evidence" value="ECO:0007669"/>
    <property type="project" value="InterPro"/>
</dbReference>
<evidence type="ECO:0000313" key="3">
    <source>
        <dbReference type="Proteomes" id="UP001163846"/>
    </source>
</evidence>
<feature type="compositionally biased region" description="Gly residues" evidence="1">
    <location>
        <begin position="538"/>
        <end position="550"/>
    </location>
</feature>
<comment type="caution">
    <text evidence="2">The sequence shown here is derived from an EMBL/GenBank/DDBJ whole genome shotgun (WGS) entry which is preliminary data.</text>
</comment>
<dbReference type="Gene3D" id="1.10.510.10">
    <property type="entry name" value="Transferase(Phosphotransferase) domain 1"/>
    <property type="match status" value="1"/>
</dbReference>
<feature type="region of interest" description="Disordered" evidence="1">
    <location>
        <begin position="764"/>
        <end position="794"/>
    </location>
</feature>
<evidence type="ECO:0000313" key="2">
    <source>
        <dbReference type="EMBL" id="KAJ3831906.1"/>
    </source>
</evidence>
<sequence length="1030" mass="111952">MSRGSVAETSATTILTAADFESWTQVPKITPSDDHTNSTSTRIPSHYDKHVPEALQPQKILLGKFQYPQIYPTAQQYYFSQLLERPNVLENLSGKVRDNLAARWSRDLLFIESLDVRNEEGVVHAEMRVAEVVYDLAALAILDLSKDQVEATGLWAAFGTHSSAEKDTKADLLLGLASKKIIIQRDSRNDPRQAIWPSLQHLNADFMRYLLAEECKNLRLGGPMGYLVLLLFASLTQANVIFDLWPQPDCHDCPNFPKSHEVRNGFAEVIIPSDSTNFKTHLVPESPSKSELYAQNVHQEIARVLRLILDERGGSSLDTDVTHKAPNAGEFYAQVRKPILEILQSSLANEQVILNQLGGIDNLLNTVMARVTGIRNIFVQICSQLIRHNLTFGLVSSYNHSWFLQRHRVTAEFVVSPLQQASDTGHIIQRALYFMDAYYDGLERSENGGIWNDPYRGVRPQSDQLPDPIVSSSQAGDDPKHDRDYDPDEVDSEDSEYSPSSATDAHGNKLRRSKRKKTKKRANPGPSGKPPHPPPPGGGTGGAGGAGGAGTRRSKSGTGKRNTSAGTTQGSSSRASSGRSAKRARQKVGNHIIEIAVQNIHLAFNCTKPMLQSNHIFLLDSASRIRKASSARAGTTQGSSSRASSGRSAKRAQQKVGNHIIEIAVQNMAFNCTKPMLQSKGFSCFQRVPFTDTDAPTEAAPVHFPIPFSTITPPRRSMAATLASLSSPQLHHPRTPPGRRSSLASVSSVSSLVSSAGGASVLSSGGSIASSTNTAPVSTPPSSPSGSHRSKGSVASISVMHGVDVPGSIDPVQNITSSAVATPVPTDPVQNIVQNTIVVSCGGTILDTLIAESKEMGWIVWGGDLILEGVGFPIDHVRIVIKLSDWERDSSAVEGTISDAGNSILAEAKFYEHLANVAPNSDITPEYHGVFNGSGAIGLVLGDGGDRLPRDSLQTLDNSEKRKIFNKAEHLHRLGILHGDLSERNILMDEDRDFRIIDFHISQLDHQCSWNGSNGCHELEQFADAMMLEL</sequence>